<accession>A0A0L0DCK2</accession>
<evidence type="ECO:0000259" key="6">
    <source>
        <dbReference type="Pfam" id="PF13191"/>
    </source>
</evidence>
<dbReference type="PANTHER" id="PTHR12087">
    <property type="entry name" value="ORIGIN RECOGNITION COMPLEX SUBUNIT 4"/>
    <property type="match status" value="1"/>
</dbReference>
<comment type="similarity">
    <text evidence="2">Belongs to the ORC4 family.</text>
</comment>
<dbReference type="InterPro" id="IPR027417">
    <property type="entry name" value="P-loop_NTPase"/>
</dbReference>
<keyword evidence="4" id="KW-0238">DNA-binding</keyword>
<organism evidence="8 9">
    <name type="scientific">Thecamonas trahens ATCC 50062</name>
    <dbReference type="NCBI Taxonomy" id="461836"/>
    <lineage>
        <taxon>Eukaryota</taxon>
        <taxon>Apusozoa</taxon>
        <taxon>Apusomonadida</taxon>
        <taxon>Apusomonadidae</taxon>
        <taxon>Thecamonas</taxon>
    </lineage>
</organism>
<name>A0A0L0DCK2_THETB</name>
<protein>
    <submittedName>
        <fullName evidence="8">Origin recognition complex subunit</fullName>
    </submittedName>
</protein>
<dbReference type="GO" id="GO:0005664">
    <property type="term" value="C:nuclear origin of replication recognition complex"/>
    <property type="evidence" value="ECO:0007669"/>
    <property type="project" value="TreeGrafter"/>
</dbReference>
<keyword evidence="9" id="KW-1185">Reference proteome</keyword>
<dbReference type="InterPro" id="IPR041664">
    <property type="entry name" value="AAA_16"/>
</dbReference>
<dbReference type="PIRSF" id="PIRSF007858">
    <property type="entry name" value="ORC4"/>
    <property type="match status" value="1"/>
</dbReference>
<proteinExistence type="inferred from homology"/>
<dbReference type="InterPro" id="IPR016527">
    <property type="entry name" value="ORC4"/>
</dbReference>
<evidence type="ECO:0000313" key="9">
    <source>
        <dbReference type="Proteomes" id="UP000054408"/>
    </source>
</evidence>
<dbReference type="eggNOG" id="KOG2228">
    <property type="taxonomic scope" value="Eukaryota"/>
</dbReference>
<evidence type="ECO:0000259" key="7">
    <source>
        <dbReference type="Pfam" id="PF14629"/>
    </source>
</evidence>
<evidence type="ECO:0000256" key="1">
    <source>
        <dbReference type="ARBA" id="ARBA00004123"/>
    </source>
</evidence>
<dbReference type="EMBL" id="GL349458">
    <property type="protein sequence ID" value="KNC49831.1"/>
    <property type="molecule type" value="Genomic_DNA"/>
</dbReference>
<dbReference type="RefSeq" id="XP_013757325.1">
    <property type="nucleotide sequence ID" value="XM_013901871.1"/>
</dbReference>
<dbReference type="Pfam" id="PF14629">
    <property type="entry name" value="ORC4_C"/>
    <property type="match status" value="1"/>
</dbReference>
<feature type="domain" description="Orc1-like AAA ATPase" evidence="6">
    <location>
        <begin position="49"/>
        <end position="278"/>
    </location>
</feature>
<dbReference type="OMA" id="NDRSAMK"/>
<keyword evidence="3" id="KW-0235">DNA replication</keyword>
<sequence>MWNLATKRTRQLEDETATVDDAVAARVIQQYLRHTLSKGYAPVEVEAWERQRRDLHDILEASIESGEANSVLMMGFRGCGKSLVLDRVLSELDGEHPGKLTVVRLSGLVHCNAQLALRAIVEQLQGGVVAALDNLREIERVEGLAAEAEARHMLAVENDIAADPELERVVLAKAKAKEVPAEARIRGTRGRRKTLGEELEAGTRTLTANQVANLEAAKASSFAEALDAVVGMVETLTGANRGALVFVLDEFDLFAGHPQQSLLYNLLNMVSHATTGLVVVGLTARLDAIELLEKRVRSRFMHRRLDFFSLDSFSQLLAVLRERITPPCPNAPLAAPLVAALGTERVAAWAAATDALFATDSFLDTLRLRYDICTEVLSFIDWFNVAVAYTSRDAPWLSLAAITAASKALFVDARENMLRGLSILELWLLVAMKQMWERGMYAANFEMIYDEYRKLAQGSFASVHFCARKVALKAFEHLEALQLVAQSSEFESGQGGMSSDDYSTLHRKYQVSKRGGFGFGLLGDVSSLQLNEVTVSRTQTAKEYRMNQLMLTPDQVVNALRRYPNCPTALLMAATQLAPSHQS</sequence>
<dbReference type="InterPro" id="IPR032705">
    <property type="entry name" value="ORC4_C"/>
</dbReference>
<evidence type="ECO:0000256" key="4">
    <source>
        <dbReference type="ARBA" id="ARBA00023125"/>
    </source>
</evidence>
<dbReference type="STRING" id="461836.A0A0L0DCK2"/>
<dbReference type="OrthoDB" id="343623at2759"/>
<dbReference type="GO" id="GO:0006270">
    <property type="term" value="P:DNA replication initiation"/>
    <property type="evidence" value="ECO:0007669"/>
    <property type="project" value="TreeGrafter"/>
</dbReference>
<comment type="subcellular location">
    <subcellularLocation>
        <location evidence="1">Nucleus</location>
    </subcellularLocation>
</comment>
<dbReference type="Gene3D" id="3.40.50.300">
    <property type="entry name" value="P-loop containing nucleotide triphosphate hydrolases"/>
    <property type="match status" value="1"/>
</dbReference>
<dbReference type="SUPFAM" id="SSF52540">
    <property type="entry name" value="P-loop containing nucleoside triphosphate hydrolases"/>
    <property type="match status" value="1"/>
</dbReference>
<evidence type="ECO:0000313" key="8">
    <source>
        <dbReference type="EMBL" id="KNC49831.1"/>
    </source>
</evidence>
<evidence type="ECO:0000256" key="2">
    <source>
        <dbReference type="ARBA" id="ARBA00005334"/>
    </source>
</evidence>
<dbReference type="Proteomes" id="UP000054408">
    <property type="component" value="Unassembled WGS sequence"/>
</dbReference>
<dbReference type="AlphaFoldDB" id="A0A0L0DCK2"/>
<evidence type="ECO:0000256" key="3">
    <source>
        <dbReference type="ARBA" id="ARBA00022705"/>
    </source>
</evidence>
<gene>
    <name evidence="8" type="ORF">AMSG_06112</name>
</gene>
<dbReference type="GO" id="GO:0003688">
    <property type="term" value="F:DNA replication origin binding"/>
    <property type="evidence" value="ECO:0007669"/>
    <property type="project" value="TreeGrafter"/>
</dbReference>
<dbReference type="Pfam" id="PF13191">
    <property type="entry name" value="AAA_16"/>
    <property type="match status" value="1"/>
</dbReference>
<dbReference type="PANTHER" id="PTHR12087:SF0">
    <property type="entry name" value="ORIGIN RECOGNITION COMPLEX SUBUNIT 4"/>
    <property type="match status" value="1"/>
</dbReference>
<feature type="domain" description="Origin recognition complex subunit 4 C-terminal" evidence="7">
    <location>
        <begin position="346"/>
        <end position="501"/>
    </location>
</feature>
<keyword evidence="5" id="KW-0539">Nucleus</keyword>
<evidence type="ECO:0000256" key="5">
    <source>
        <dbReference type="ARBA" id="ARBA00023242"/>
    </source>
</evidence>
<reference evidence="8 9" key="1">
    <citation type="submission" date="2010-05" db="EMBL/GenBank/DDBJ databases">
        <title>The Genome Sequence of Thecamonas trahens ATCC 50062.</title>
        <authorList>
            <consortium name="The Broad Institute Genome Sequencing Platform"/>
            <person name="Russ C."/>
            <person name="Cuomo C."/>
            <person name="Shea T."/>
            <person name="Young S.K."/>
            <person name="Zeng Q."/>
            <person name="Koehrsen M."/>
            <person name="Haas B."/>
            <person name="Borodovsky M."/>
            <person name="Guigo R."/>
            <person name="Alvarado L."/>
            <person name="Berlin A."/>
            <person name="Bochicchio J."/>
            <person name="Borenstein D."/>
            <person name="Chapman S."/>
            <person name="Chen Z."/>
            <person name="Freedman E."/>
            <person name="Gellesch M."/>
            <person name="Goldberg J."/>
            <person name="Griggs A."/>
            <person name="Gujja S."/>
            <person name="Heilman E."/>
            <person name="Heiman D."/>
            <person name="Hepburn T."/>
            <person name="Howarth C."/>
            <person name="Jen D."/>
            <person name="Larson L."/>
            <person name="Mehta T."/>
            <person name="Park D."/>
            <person name="Pearson M."/>
            <person name="Roberts A."/>
            <person name="Saif S."/>
            <person name="Shenoy N."/>
            <person name="Sisk P."/>
            <person name="Stolte C."/>
            <person name="Sykes S."/>
            <person name="Thomson T."/>
            <person name="Walk T."/>
            <person name="White J."/>
            <person name="Yandava C."/>
            <person name="Burger G."/>
            <person name="Gray M.W."/>
            <person name="Holland P.W.H."/>
            <person name="King N."/>
            <person name="Lang F.B.F."/>
            <person name="Roger A.J."/>
            <person name="Ruiz-Trillo I."/>
            <person name="Lander E."/>
            <person name="Nusbaum C."/>
        </authorList>
    </citation>
    <scope>NUCLEOTIDE SEQUENCE [LARGE SCALE GENOMIC DNA]</scope>
    <source>
        <strain evidence="8 9">ATCC 50062</strain>
    </source>
</reference>
<dbReference type="GeneID" id="25565366"/>